<gene>
    <name evidence="1" type="ORF">LOCC1_G003170</name>
</gene>
<name>A0A8H8S752_9HELO</name>
<proteinExistence type="predicted"/>
<comment type="caution">
    <text evidence="1">The sequence shown here is derived from an EMBL/GenBank/DDBJ whole genome shotgun (WGS) entry which is preliminary data.</text>
</comment>
<keyword evidence="2" id="KW-1185">Reference proteome</keyword>
<dbReference type="Proteomes" id="UP000443090">
    <property type="component" value="Unassembled WGS sequence"/>
</dbReference>
<dbReference type="AlphaFoldDB" id="A0A8H8S752"/>
<evidence type="ECO:0000313" key="1">
    <source>
        <dbReference type="EMBL" id="TVY46805.1"/>
    </source>
</evidence>
<dbReference type="OrthoDB" id="5282002at2759"/>
<sequence length="225" mass="26167">MMVYSYHSVTNSIRHTEPIPTIASGDWYGKLYIYIHNMMKRFLDRLQKTRIGLVLYNVDARELPQLLEHNKYARLEVANICDGAYIGIRNTLSLLSPLLQSPQQNPHATFITLFINAVKEAVKWEHSTNESPNMQFLGKYLPFPRSLDPNDADTYRIWDARDLALDVDKYFSRYMEFCNFEQISVDLGVQMKESNTIAEKWPTQLKLEAGQECPHLIEVYTSIKI</sequence>
<reference evidence="1 2" key="1">
    <citation type="submission" date="2018-05" db="EMBL/GenBank/DDBJ databases">
        <title>Genome sequencing and assembly of the regulated plant pathogen Lachnellula willkommii and related sister species for the development of diagnostic species identification markers.</title>
        <authorList>
            <person name="Giroux E."/>
            <person name="Bilodeau G."/>
        </authorList>
    </citation>
    <scope>NUCLEOTIDE SEQUENCE [LARGE SCALE GENOMIC DNA]</scope>
    <source>
        <strain evidence="1 2">CBS 160.35</strain>
    </source>
</reference>
<accession>A0A8H8S752</accession>
<organism evidence="1 2">
    <name type="scientific">Lachnellula occidentalis</name>
    <dbReference type="NCBI Taxonomy" id="215460"/>
    <lineage>
        <taxon>Eukaryota</taxon>
        <taxon>Fungi</taxon>
        <taxon>Dikarya</taxon>
        <taxon>Ascomycota</taxon>
        <taxon>Pezizomycotina</taxon>
        <taxon>Leotiomycetes</taxon>
        <taxon>Helotiales</taxon>
        <taxon>Lachnaceae</taxon>
        <taxon>Lachnellula</taxon>
    </lineage>
</organism>
<feature type="non-terminal residue" evidence="1">
    <location>
        <position position="1"/>
    </location>
</feature>
<dbReference type="EMBL" id="QGMI01000126">
    <property type="protein sequence ID" value="TVY46805.1"/>
    <property type="molecule type" value="Genomic_DNA"/>
</dbReference>
<protein>
    <submittedName>
        <fullName evidence="1">Uncharacterized protein</fullName>
    </submittedName>
</protein>
<evidence type="ECO:0000313" key="2">
    <source>
        <dbReference type="Proteomes" id="UP000443090"/>
    </source>
</evidence>